<dbReference type="PANTHER" id="PTHR37314">
    <property type="entry name" value="SLR0142 PROTEIN"/>
    <property type="match status" value="1"/>
</dbReference>
<evidence type="ECO:0008006" key="4">
    <source>
        <dbReference type="Google" id="ProtNLM"/>
    </source>
</evidence>
<feature type="transmembrane region" description="Helical" evidence="1">
    <location>
        <begin position="200"/>
        <end position="220"/>
    </location>
</feature>
<keyword evidence="1" id="KW-1133">Transmembrane helix</keyword>
<dbReference type="InterPro" id="IPR010699">
    <property type="entry name" value="DUF1275"/>
</dbReference>
<accession>A0A1W6ZXM2</accession>
<dbReference type="PANTHER" id="PTHR37314:SF5">
    <property type="entry name" value="SLR0142 PROTEIN"/>
    <property type="match status" value="1"/>
</dbReference>
<dbReference type="EMBL" id="CP021112">
    <property type="protein sequence ID" value="ARQ02028.1"/>
    <property type="molecule type" value="Genomic_DNA"/>
</dbReference>
<keyword evidence="1" id="KW-0812">Transmembrane</keyword>
<reference evidence="2 3" key="1">
    <citation type="submission" date="2017-05" db="EMBL/GenBank/DDBJ databases">
        <title>Full genome sequence of Pseudorhodoplanes sinuspersici.</title>
        <authorList>
            <person name="Dastgheib S.M.M."/>
            <person name="Shavandi M."/>
            <person name="Tirandaz H."/>
        </authorList>
    </citation>
    <scope>NUCLEOTIDE SEQUENCE [LARGE SCALE GENOMIC DNA]</scope>
    <source>
        <strain evidence="2 3">RIPI110</strain>
    </source>
</reference>
<protein>
    <recommendedName>
        <fullName evidence="4">DUF1275 family protein</fullName>
    </recommendedName>
</protein>
<name>A0A1W6ZXM2_9HYPH</name>
<feature type="transmembrane region" description="Helical" evidence="1">
    <location>
        <begin position="226"/>
        <end position="245"/>
    </location>
</feature>
<dbReference type="AlphaFoldDB" id="A0A1W6ZXM2"/>
<dbReference type="Pfam" id="PF06912">
    <property type="entry name" value="DUF1275"/>
    <property type="match status" value="1"/>
</dbReference>
<dbReference type="STRING" id="1235591.CAK95_25185"/>
<gene>
    <name evidence="2" type="ORF">CAK95_25185</name>
</gene>
<evidence type="ECO:0000313" key="3">
    <source>
        <dbReference type="Proteomes" id="UP000194137"/>
    </source>
</evidence>
<sequence>MAGKKMSDATGPAPLPRVVPPLLSFVAGYVDSITFLALFGFFAAQVTGSFVVAAAEIVVDDRGVAAKLLAIPVFMLGAGIAAAIIIARRGSKHSSLPLVFALETLLLAGFTGLMLYSWPVDDPDSWRVAAAGLLSAAAMGVQSTLVRLLLRGVPQTNVMTGNSTQLAIDATELIYAIFRPARVAADTALAVQVAEARKRFATVFMVLIGFLVGAMGGALAYAFTGPWSACAAILVVAALIAWSAIRGGIDPV</sequence>
<dbReference type="KEGG" id="psin:CAK95_25185"/>
<organism evidence="2 3">
    <name type="scientific">Pseudorhodoplanes sinuspersici</name>
    <dbReference type="NCBI Taxonomy" id="1235591"/>
    <lineage>
        <taxon>Bacteria</taxon>
        <taxon>Pseudomonadati</taxon>
        <taxon>Pseudomonadota</taxon>
        <taxon>Alphaproteobacteria</taxon>
        <taxon>Hyphomicrobiales</taxon>
        <taxon>Pseudorhodoplanes</taxon>
    </lineage>
</organism>
<proteinExistence type="predicted"/>
<dbReference type="Proteomes" id="UP000194137">
    <property type="component" value="Chromosome"/>
</dbReference>
<evidence type="ECO:0000256" key="1">
    <source>
        <dbReference type="SAM" id="Phobius"/>
    </source>
</evidence>
<feature type="transmembrane region" description="Helical" evidence="1">
    <location>
        <begin position="64"/>
        <end position="86"/>
    </location>
</feature>
<keyword evidence="3" id="KW-1185">Reference proteome</keyword>
<evidence type="ECO:0000313" key="2">
    <source>
        <dbReference type="EMBL" id="ARQ02028.1"/>
    </source>
</evidence>
<feature type="transmembrane region" description="Helical" evidence="1">
    <location>
        <begin position="98"/>
        <end position="116"/>
    </location>
</feature>
<keyword evidence="1" id="KW-0472">Membrane</keyword>
<feature type="transmembrane region" description="Helical" evidence="1">
    <location>
        <begin position="128"/>
        <end position="150"/>
    </location>
</feature>